<evidence type="ECO:0000313" key="2">
    <source>
        <dbReference type="EnsemblPlants" id="TuG1812G0200002250.01.T01.cds295166"/>
    </source>
</evidence>
<dbReference type="EnsemblPlants" id="TuG1812G0200002250.01.T01">
    <property type="protein sequence ID" value="TuG1812G0200002250.01.T01.cds295166"/>
    <property type="gene ID" value="TuG1812G0200002250.01"/>
</dbReference>
<reference evidence="2" key="2">
    <citation type="submission" date="2018-03" db="EMBL/GenBank/DDBJ databases">
        <title>The Triticum urartu genome reveals the dynamic nature of wheat genome evolution.</title>
        <authorList>
            <person name="Ling H."/>
            <person name="Ma B."/>
            <person name="Shi X."/>
            <person name="Liu H."/>
            <person name="Dong L."/>
            <person name="Sun H."/>
            <person name="Cao Y."/>
            <person name="Gao Q."/>
            <person name="Zheng S."/>
            <person name="Li Y."/>
            <person name="Yu Y."/>
            <person name="Du H."/>
            <person name="Qi M."/>
            <person name="Li Y."/>
            <person name="Yu H."/>
            <person name="Cui Y."/>
            <person name="Wang N."/>
            <person name="Chen C."/>
            <person name="Wu H."/>
            <person name="Zhao Y."/>
            <person name="Zhang J."/>
            <person name="Li Y."/>
            <person name="Zhou W."/>
            <person name="Zhang B."/>
            <person name="Hu W."/>
            <person name="Eijk M."/>
            <person name="Tang J."/>
            <person name="Witsenboer H."/>
            <person name="Zhao S."/>
            <person name="Li Z."/>
            <person name="Zhang A."/>
            <person name="Wang D."/>
            <person name="Liang C."/>
        </authorList>
    </citation>
    <scope>NUCLEOTIDE SEQUENCE [LARGE SCALE GENOMIC DNA]</scope>
    <source>
        <strain evidence="2">cv. G1812</strain>
    </source>
</reference>
<reference evidence="2" key="3">
    <citation type="submission" date="2022-06" db="UniProtKB">
        <authorList>
            <consortium name="EnsemblPlants"/>
        </authorList>
    </citation>
    <scope>IDENTIFICATION</scope>
</reference>
<name>A0A8R7TFV3_TRIUA</name>
<reference evidence="3" key="1">
    <citation type="journal article" date="2013" name="Nature">
        <title>Draft genome of the wheat A-genome progenitor Triticum urartu.</title>
        <authorList>
            <person name="Ling H.Q."/>
            <person name="Zhao S."/>
            <person name="Liu D."/>
            <person name="Wang J."/>
            <person name="Sun H."/>
            <person name="Zhang C."/>
            <person name="Fan H."/>
            <person name="Li D."/>
            <person name="Dong L."/>
            <person name="Tao Y."/>
            <person name="Gao C."/>
            <person name="Wu H."/>
            <person name="Li Y."/>
            <person name="Cui Y."/>
            <person name="Guo X."/>
            <person name="Zheng S."/>
            <person name="Wang B."/>
            <person name="Yu K."/>
            <person name="Liang Q."/>
            <person name="Yang W."/>
            <person name="Lou X."/>
            <person name="Chen J."/>
            <person name="Feng M."/>
            <person name="Jian J."/>
            <person name="Zhang X."/>
            <person name="Luo G."/>
            <person name="Jiang Y."/>
            <person name="Liu J."/>
            <person name="Wang Z."/>
            <person name="Sha Y."/>
            <person name="Zhang B."/>
            <person name="Wu H."/>
            <person name="Tang D."/>
            <person name="Shen Q."/>
            <person name="Xue P."/>
            <person name="Zou S."/>
            <person name="Wang X."/>
            <person name="Liu X."/>
            <person name="Wang F."/>
            <person name="Yang Y."/>
            <person name="An X."/>
            <person name="Dong Z."/>
            <person name="Zhang K."/>
            <person name="Zhang X."/>
            <person name="Luo M.C."/>
            <person name="Dvorak J."/>
            <person name="Tong Y."/>
            <person name="Wang J."/>
            <person name="Yang H."/>
            <person name="Li Z."/>
            <person name="Wang D."/>
            <person name="Zhang A."/>
            <person name="Wang J."/>
        </authorList>
    </citation>
    <scope>NUCLEOTIDE SEQUENCE</scope>
    <source>
        <strain evidence="3">cv. G1812</strain>
    </source>
</reference>
<dbReference type="Pfam" id="PF13966">
    <property type="entry name" value="zf-RVT"/>
    <property type="match status" value="1"/>
</dbReference>
<keyword evidence="3" id="KW-1185">Reference proteome</keyword>
<dbReference type="Proteomes" id="UP000015106">
    <property type="component" value="Chromosome 2"/>
</dbReference>
<dbReference type="AlphaFoldDB" id="A0A8R7TFV3"/>
<organism evidence="2 3">
    <name type="scientific">Triticum urartu</name>
    <name type="common">Red wild einkorn</name>
    <name type="synonym">Crithodium urartu</name>
    <dbReference type="NCBI Taxonomy" id="4572"/>
    <lineage>
        <taxon>Eukaryota</taxon>
        <taxon>Viridiplantae</taxon>
        <taxon>Streptophyta</taxon>
        <taxon>Embryophyta</taxon>
        <taxon>Tracheophyta</taxon>
        <taxon>Spermatophyta</taxon>
        <taxon>Magnoliopsida</taxon>
        <taxon>Liliopsida</taxon>
        <taxon>Poales</taxon>
        <taxon>Poaceae</taxon>
        <taxon>BOP clade</taxon>
        <taxon>Pooideae</taxon>
        <taxon>Triticodae</taxon>
        <taxon>Triticeae</taxon>
        <taxon>Triticinae</taxon>
        <taxon>Triticum</taxon>
    </lineage>
</organism>
<evidence type="ECO:0000259" key="1">
    <source>
        <dbReference type="Pfam" id="PF13966"/>
    </source>
</evidence>
<sequence>MWLWLRGRIQTNDNLEIHGIPCNDACNLCDQEDESPLHLILKCSYARTVWQQVANWSDTPALATHAQETESIMEWSNEH</sequence>
<proteinExistence type="predicted"/>
<accession>A0A8R7TFV3</accession>
<feature type="domain" description="Reverse transcriptase zinc-binding" evidence="1">
    <location>
        <begin position="1"/>
        <end position="50"/>
    </location>
</feature>
<protein>
    <recommendedName>
        <fullName evidence="1">Reverse transcriptase zinc-binding domain-containing protein</fullName>
    </recommendedName>
</protein>
<evidence type="ECO:0000313" key="3">
    <source>
        <dbReference type="Proteomes" id="UP000015106"/>
    </source>
</evidence>
<dbReference type="Gramene" id="TuG1812G0200002250.01.T01">
    <property type="protein sequence ID" value="TuG1812G0200002250.01.T01.cds295166"/>
    <property type="gene ID" value="TuG1812G0200002250.01"/>
</dbReference>
<dbReference type="InterPro" id="IPR026960">
    <property type="entry name" value="RVT-Znf"/>
</dbReference>